<dbReference type="PANTHER" id="PTHR43506">
    <property type="entry name" value="BIOTIN/LIPOATE A/B PROTEIN LIGASE FAMILY"/>
    <property type="match status" value="1"/>
</dbReference>
<protein>
    <recommendedName>
        <fullName evidence="3">Altered inheritance of mitochondria protein 24, mitochondrial</fullName>
    </recommendedName>
</protein>
<dbReference type="Proteomes" id="UP001530315">
    <property type="component" value="Unassembled WGS sequence"/>
</dbReference>
<organism evidence="1 2">
    <name type="scientific">Stephanodiscus triporus</name>
    <dbReference type="NCBI Taxonomy" id="2934178"/>
    <lineage>
        <taxon>Eukaryota</taxon>
        <taxon>Sar</taxon>
        <taxon>Stramenopiles</taxon>
        <taxon>Ochrophyta</taxon>
        <taxon>Bacillariophyta</taxon>
        <taxon>Coscinodiscophyceae</taxon>
        <taxon>Thalassiosirophycidae</taxon>
        <taxon>Stephanodiscales</taxon>
        <taxon>Stephanodiscaceae</taxon>
        <taxon>Stephanodiscus</taxon>
    </lineage>
</organism>
<dbReference type="InterPro" id="IPR045864">
    <property type="entry name" value="aa-tRNA-synth_II/BPL/LPL"/>
</dbReference>
<gene>
    <name evidence="1" type="ORF">ACHAW5_010414</name>
</gene>
<evidence type="ECO:0000313" key="2">
    <source>
        <dbReference type="Proteomes" id="UP001530315"/>
    </source>
</evidence>
<name>A0ABD3PAC1_9STRA</name>
<evidence type="ECO:0000313" key="1">
    <source>
        <dbReference type="EMBL" id="KAL3784962.1"/>
    </source>
</evidence>
<reference evidence="1 2" key="1">
    <citation type="submission" date="2024-10" db="EMBL/GenBank/DDBJ databases">
        <title>Updated reference genomes for cyclostephanoid diatoms.</title>
        <authorList>
            <person name="Roberts W.R."/>
            <person name="Alverson A.J."/>
        </authorList>
    </citation>
    <scope>NUCLEOTIDE SEQUENCE [LARGE SCALE GENOMIC DNA]</scope>
    <source>
        <strain evidence="1 2">AJA276-08</strain>
    </source>
</reference>
<dbReference type="SUPFAM" id="SSF55681">
    <property type="entry name" value="Class II aaRS and biotin synthetases"/>
    <property type="match status" value="1"/>
</dbReference>
<dbReference type="EMBL" id="JALLAZ020000911">
    <property type="protein sequence ID" value="KAL3784962.1"/>
    <property type="molecule type" value="Genomic_DNA"/>
</dbReference>
<dbReference type="Gene3D" id="3.30.930.10">
    <property type="entry name" value="Bira Bifunctional Protein, Domain 2"/>
    <property type="match status" value="1"/>
</dbReference>
<accession>A0ABD3PAC1</accession>
<proteinExistence type="predicted"/>
<keyword evidence="2" id="KW-1185">Reference proteome</keyword>
<sequence length="273" mass="30026">MGTHYPTTNGMLMTKKMTTDLPIVEEKEEKNGTCPIIVGIGGKVDMLINIDMARDDGVLVLQGFTGEGMVVVERSSLWTTLIVRNGTVPNLRPYPQEIMEWSTDLIFGPAFEKWNEEAQLRQRFQRQLRMSLASEGRNTLVFQGKSYGLSGGDGRSLTLPPPSLTMDGMPSDDPPTFCLRKNNYILGDHKVDGNAQSIDSGGFLHHTSFLWDRGGGVAGGGGDFLFLHMKNAIGETFRLEDATLGGILKITNDRVGGLQGWFDGKCRTKVLQL</sequence>
<dbReference type="PANTHER" id="PTHR43506:SF1">
    <property type="entry name" value="BPL_LPL CATALYTIC DOMAIN-CONTAINING PROTEIN"/>
    <property type="match status" value="1"/>
</dbReference>
<dbReference type="AlphaFoldDB" id="A0ABD3PAC1"/>
<dbReference type="InterPro" id="IPR053264">
    <property type="entry name" value="Lipoate-ligase_2_inactive"/>
</dbReference>
<evidence type="ECO:0008006" key="3">
    <source>
        <dbReference type="Google" id="ProtNLM"/>
    </source>
</evidence>
<comment type="caution">
    <text evidence="1">The sequence shown here is derived from an EMBL/GenBank/DDBJ whole genome shotgun (WGS) entry which is preliminary data.</text>
</comment>